<accession>A0A6A5C490</accession>
<dbReference type="RefSeq" id="XP_044565393.1">
    <property type="nucleotide sequence ID" value="XM_044703763.1"/>
</dbReference>
<dbReference type="OrthoDB" id="10480723at2759"/>
<keyword evidence="2" id="KW-1185">Reference proteome</keyword>
<dbReference type="VEuPathDB" id="AmoebaDB:NfTy_028340"/>
<gene>
    <name evidence="1" type="ORF">FDP41_013163</name>
</gene>
<comment type="caution">
    <text evidence="1">The sequence shown here is derived from an EMBL/GenBank/DDBJ whole genome shotgun (WGS) entry which is preliminary data.</text>
</comment>
<dbReference type="VEuPathDB" id="AmoebaDB:NF0027440"/>
<dbReference type="GeneID" id="68120378"/>
<organism evidence="1 2">
    <name type="scientific">Naegleria fowleri</name>
    <name type="common">Brain eating amoeba</name>
    <dbReference type="NCBI Taxonomy" id="5763"/>
    <lineage>
        <taxon>Eukaryota</taxon>
        <taxon>Discoba</taxon>
        <taxon>Heterolobosea</taxon>
        <taxon>Tetramitia</taxon>
        <taxon>Eutetramitia</taxon>
        <taxon>Vahlkampfiidae</taxon>
        <taxon>Naegleria</taxon>
    </lineage>
</organism>
<dbReference type="AlphaFoldDB" id="A0A6A5C490"/>
<protein>
    <submittedName>
        <fullName evidence="1">Uncharacterized protein</fullName>
    </submittedName>
</protein>
<dbReference type="EMBL" id="VFQX01000017">
    <property type="protein sequence ID" value="KAF0980680.1"/>
    <property type="molecule type" value="Genomic_DNA"/>
</dbReference>
<reference evidence="1 2" key="1">
    <citation type="journal article" date="2019" name="Sci. Rep.">
        <title>Nanopore sequencing improves the draft genome of the human pathogenic amoeba Naegleria fowleri.</title>
        <authorList>
            <person name="Liechti N."/>
            <person name="Schurch N."/>
            <person name="Bruggmann R."/>
            <person name="Wittwer M."/>
        </authorList>
    </citation>
    <scope>NUCLEOTIDE SEQUENCE [LARGE SCALE GENOMIC DNA]</scope>
    <source>
        <strain evidence="1 2">ATCC 30894</strain>
    </source>
</reference>
<evidence type="ECO:0000313" key="1">
    <source>
        <dbReference type="EMBL" id="KAF0980680.1"/>
    </source>
</evidence>
<sequence>MTRSYNQTGTDKYYCCFYCSGESKPQQLIQNRRSHRKQLRSLISQTNSNYYYNHLPDSQQPSHRNKSKNNNHWIIDPLEQLYLSARRDSKKRKSLNFQFDGEPTERIISKQGMKCQTYRKDFMDYLEARQVSKENVKERIQKDKFEEWCKARPSHVVKRKKKQLQREDRKTIFDEDSTDSETEKELEKWTNKNYSYEMAKYYETGKMSVLKEYRHLKYK</sequence>
<name>A0A6A5C490_NAEFO</name>
<evidence type="ECO:0000313" key="2">
    <source>
        <dbReference type="Proteomes" id="UP000444721"/>
    </source>
</evidence>
<dbReference type="Proteomes" id="UP000444721">
    <property type="component" value="Unassembled WGS sequence"/>
</dbReference>
<proteinExistence type="predicted"/>
<dbReference type="VEuPathDB" id="AmoebaDB:FDP41_013163"/>